<evidence type="ECO:0000259" key="1">
    <source>
        <dbReference type="Pfam" id="PF11074"/>
    </source>
</evidence>
<comment type="caution">
    <text evidence="2">The sequence shown here is derived from an EMBL/GenBank/DDBJ whole genome shotgun (WGS) entry which is preliminary data.</text>
</comment>
<name>A0ABT3PUS0_9BACT</name>
<organism evidence="2 3">
    <name type="scientific">Fodinibius salicampi</name>
    <dbReference type="NCBI Taxonomy" id="1920655"/>
    <lineage>
        <taxon>Bacteria</taxon>
        <taxon>Pseudomonadati</taxon>
        <taxon>Balneolota</taxon>
        <taxon>Balneolia</taxon>
        <taxon>Balneolales</taxon>
        <taxon>Balneolaceae</taxon>
        <taxon>Fodinibius</taxon>
    </lineage>
</organism>
<protein>
    <submittedName>
        <fullName evidence="2">DUF2779 domain-containing protein</fullName>
    </submittedName>
</protein>
<reference evidence="2 3" key="1">
    <citation type="submission" date="2021-11" db="EMBL/GenBank/DDBJ databases">
        <title>Aliifidinibius sp. nov., a new bacterium isolated from saline soil.</title>
        <authorList>
            <person name="Galisteo C."/>
            <person name="De La Haba R."/>
            <person name="Sanchez-Porro C."/>
            <person name="Ventosa A."/>
        </authorList>
    </citation>
    <scope>NUCLEOTIDE SEQUENCE [LARGE SCALE GENOMIC DNA]</scope>
    <source>
        <strain evidence="2 3">KACC 190600</strain>
    </source>
</reference>
<dbReference type="Pfam" id="PF11074">
    <property type="entry name" value="DUF2779"/>
    <property type="match status" value="1"/>
</dbReference>
<dbReference type="RefSeq" id="WP_265786934.1">
    <property type="nucleotide sequence ID" value="NZ_BAABRS010000001.1"/>
</dbReference>
<keyword evidence="3" id="KW-1185">Reference proteome</keyword>
<dbReference type="Proteomes" id="UP001207337">
    <property type="component" value="Unassembled WGS sequence"/>
</dbReference>
<feature type="domain" description="DUF2779" evidence="1">
    <location>
        <begin position="376"/>
        <end position="520"/>
    </location>
</feature>
<gene>
    <name evidence="2" type="ORF">LQ318_01635</name>
</gene>
<evidence type="ECO:0000313" key="3">
    <source>
        <dbReference type="Proteomes" id="UP001207337"/>
    </source>
</evidence>
<accession>A0ABT3PUS0</accession>
<evidence type="ECO:0000313" key="2">
    <source>
        <dbReference type="EMBL" id="MCW9711592.1"/>
    </source>
</evidence>
<dbReference type="EMBL" id="JAJNDC010000001">
    <property type="protein sequence ID" value="MCW9711592.1"/>
    <property type="molecule type" value="Genomic_DNA"/>
</dbReference>
<sequence>MKEETDRAVYFTKHLFRTGLGCPTKLYYKAKDYPESQAGRPFIEHAILNKRLLKSLVHSIYPSGEFINGRNTRESAEQTKGLFDSKESIIFDATFIHKRMMARLPVILKSADRLTVMHIQTKAFNARKHSLLDRNGNIHSKWRKYLFDFAYQLYILQEEYSDFSILPLLVLPDKSSYAQSSELPGALKPFEPDSIASDIPTSNQQLLVKLDVSDPLKKIWQDSDFAEEHFQKESFEETLFYLRDIYLEQEKVDPQVGTKCKECEFRIVSSRVEKGEKSGFNECWDPLRPEESKSGHIFDLIGAGTQKWLDEGKYFQQDIDEDSILPINFITESTNKITAQMRQSLQVHKAKGRSVPEEILRPPLIKELRRWKYPVHFLDFEAGNYAVPVRRNRPPYHLVVFQFSCHTLQKNGDWEHHQWLDDLGSVYPNYELVRRLMNVPNINKGTIVQYSNFERNALKIIRRELRDESEIIPDSKWLIQWIKTIIKRNDSKHAHPPYVADLSRQVKDYYYNREMEDSLSIKDVLQSVMTQSDLLRQKYSKPYSSHNFDKVTWWQPDKNNKARNPYNILAERSEALVRRGTEAMVCYGKLLARDLSKSQREAYRNSLLRYCELDTLAMMMIYEHWKEKLNQLY</sequence>
<proteinExistence type="predicted"/>
<dbReference type="InterPro" id="IPR021301">
    <property type="entry name" value="DUF2779"/>
</dbReference>